<dbReference type="Proteomes" id="UP001374893">
    <property type="component" value="Chromosome"/>
</dbReference>
<dbReference type="RefSeq" id="WP_338686306.1">
    <property type="nucleotide sequence ID" value="NZ_AP024702.1"/>
</dbReference>
<keyword evidence="1" id="KW-0732">Signal</keyword>
<evidence type="ECO:0000313" key="2">
    <source>
        <dbReference type="EMBL" id="BCX49623.1"/>
    </source>
</evidence>
<accession>A0ABN6H812</accession>
<protein>
    <recommendedName>
        <fullName evidence="4">Autotransporter-associated beta strand repeat-containing protein</fullName>
    </recommendedName>
</protein>
<gene>
    <name evidence="2" type="ORF">HAHE_35310</name>
</gene>
<dbReference type="SUPFAM" id="SSF51126">
    <property type="entry name" value="Pectin lyase-like"/>
    <property type="match status" value="1"/>
</dbReference>
<evidence type="ECO:0000313" key="3">
    <source>
        <dbReference type="Proteomes" id="UP001374893"/>
    </source>
</evidence>
<dbReference type="EMBL" id="AP024702">
    <property type="protein sequence ID" value="BCX49623.1"/>
    <property type="molecule type" value="Genomic_DNA"/>
</dbReference>
<sequence length="922" mass="93121">MNLRKPALAPVRIVDDILQLSSRAGAFPLSALSVLAVALVGSPLASAADVTFDASSGNGTLEDGAGTWDIGTTNTWTTDGGVTNTTYADNDNVTFGGGASGTAGTVSLAENVAPRSIVFDPEFDGDYTIDLNGFDLSPSLDNFGYVTGNSGFAPVTITDTVGTGSFVVPGNSSSISLTGSPLTIDAKITGAGRLFILGGGSLTVTNPANDFTGIFYKQNGGNLTFSSIADSGVPSAAGAGSSVQVGFNGNLVYTGGAASTNRDLRFFGSANGTITHNGSGALVWTGAFVNDSTGASSTFTFNGNSSDDNEIQGVIGDGANPLNVNKNGGGKWIFSGANTYSGTTTVNTGTLQIGNGGTTGSLNPAGTIDNTGGATLVFDRSDTVSEGVDFGSISGNGNITQNGLGTLVMSYVTHGGSTTVNSGVMRFENDTDLGAVDSNSFFINNGSTLEFFSDDGGGANRTVTNNKTFTFDSNGGGTVDFQKGNHLLQGNGTTFQNFITTGGTTCVVKTSGGGFWNLQGTGKPSFTVADGPDDVDLQLAVVFGNGNQINKDGNGKLQAIVGIGVNSQVNINAGTLDMGGTAQFSGGNLSAAVNNDGILGFSTTADQEISGVVSGIGDIDKSGSGVLTLTGTNTYTGFTDVTGGTLLVNGDNSGATGAVTVSTGATLGGTGTIGGAISIDDGTLAPGASIGTLTADAAITDTGSGTLLIEVDGNNGDQLVVNDSIDVSNLDLSISEINPLVGTVIIVDGDASATVTGTFNSVPAGYNVIYGYDDGGDTNNIALESAASPFSTWASMTGATDDPNVNDDTDTLINLFEFAFGLNPLVNDANPLDPAGPTPGTPTTEVTFGPLDFDAQFVRRKDGSVNYVVEFSNDLSTWEATAETPTVVANIDADYEIVEVSYPIMLSNGKKARFFRLVVTLN</sequence>
<organism evidence="2 3">
    <name type="scientific">Haloferula helveola</name>
    <dbReference type="NCBI Taxonomy" id="490095"/>
    <lineage>
        <taxon>Bacteria</taxon>
        <taxon>Pseudomonadati</taxon>
        <taxon>Verrucomicrobiota</taxon>
        <taxon>Verrucomicrobiia</taxon>
        <taxon>Verrucomicrobiales</taxon>
        <taxon>Verrucomicrobiaceae</taxon>
        <taxon>Haloferula</taxon>
    </lineage>
</organism>
<evidence type="ECO:0000256" key="1">
    <source>
        <dbReference type="ARBA" id="ARBA00022729"/>
    </source>
</evidence>
<proteinExistence type="predicted"/>
<reference evidence="2 3" key="1">
    <citation type="submission" date="2021-06" db="EMBL/GenBank/DDBJ databases">
        <title>Complete genome of Haloferula helveola possessing various polysaccharide degrading enzymes.</title>
        <authorList>
            <person name="Takami H."/>
            <person name="Huang C."/>
            <person name="Hamasaki K."/>
        </authorList>
    </citation>
    <scope>NUCLEOTIDE SEQUENCE [LARGE SCALE GENOMIC DNA]</scope>
    <source>
        <strain evidence="2 3">CN-1</strain>
    </source>
</reference>
<dbReference type="InterPro" id="IPR011050">
    <property type="entry name" value="Pectin_lyase_fold/virulence"/>
</dbReference>
<dbReference type="InterPro" id="IPR013425">
    <property type="entry name" value="Autotrns_rpt"/>
</dbReference>
<evidence type="ECO:0008006" key="4">
    <source>
        <dbReference type="Google" id="ProtNLM"/>
    </source>
</evidence>
<keyword evidence="3" id="KW-1185">Reference proteome</keyword>
<name>A0ABN6H812_9BACT</name>
<dbReference type="NCBIfam" id="TIGR02601">
    <property type="entry name" value="autotrns_rpt"/>
    <property type="match status" value="2"/>
</dbReference>
<dbReference type="Pfam" id="PF12951">
    <property type="entry name" value="PATR"/>
    <property type="match status" value="3"/>
</dbReference>